<evidence type="ECO:0000256" key="1">
    <source>
        <dbReference type="SAM" id="MobiDB-lite"/>
    </source>
</evidence>
<accession>A0A5J5B1R1</accession>
<evidence type="ECO:0000313" key="2">
    <source>
        <dbReference type="EMBL" id="KAA8537193.1"/>
    </source>
</evidence>
<dbReference type="Proteomes" id="UP000325577">
    <property type="component" value="Linkage Group LG16"/>
</dbReference>
<feature type="region of interest" description="Disordered" evidence="1">
    <location>
        <begin position="1"/>
        <end position="37"/>
    </location>
</feature>
<proteinExistence type="predicted"/>
<sequence>MLDTPTDEGSALAVVKPPSPNKFKGLNSNNENKGEMYKPRINKEDLWCNYCKKPRHTKEMCWKLKGKTSFGKNNTIQQRYAPWGSQENVALVDDKPIQDSTSSSSEMGDGRNILAPAETEKTLDEKASSDWYYLAITSVFKKKKV</sequence>
<dbReference type="AlphaFoldDB" id="A0A5J5B1R1"/>
<dbReference type="OrthoDB" id="1190543at2759"/>
<feature type="region of interest" description="Disordered" evidence="1">
    <location>
        <begin position="93"/>
        <end position="120"/>
    </location>
</feature>
<name>A0A5J5B1R1_9ASTE</name>
<keyword evidence="3" id="KW-1185">Reference proteome</keyword>
<dbReference type="EMBL" id="CM018039">
    <property type="protein sequence ID" value="KAA8537193.1"/>
    <property type="molecule type" value="Genomic_DNA"/>
</dbReference>
<evidence type="ECO:0000313" key="3">
    <source>
        <dbReference type="Proteomes" id="UP000325577"/>
    </source>
</evidence>
<gene>
    <name evidence="2" type="ORF">F0562_029675</name>
</gene>
<organism evidence="2 3">
    <name type="scientific">Nyssa sinensis</name>
    <dbReference type="NCBI Taxonomy" id="561372"/>
    <lineage>
        <taxon>Eukaryota</taxon>
        <taxon>Viridiplantae</taxon>
        <taxon>Streptophyta</taxon>
        <taxon>Embryophyta</taxon>
        <taxon>Tracheophyta</taxon>
        <taxon>Spermatophyta</taxon>
        <taxon>Magnoliopsida</taxon>
        <taxon>eudicotyledons</taxon>
        <taxon>Gunneridae</taxon>
        <taxon>Pentapetalae</taxon>
        <taxon>asterids</taxon>
        <taxon>Cornales</taxon>
        <taxon>Nyssaceae</taxon>
        <taxon>Nyssa</taxon>
    </lineage>
</organism>
<protein>
    <submittedName>
        <fullName evidence="2">Uncharacterized protein</fullName>
    </submittedName>
</protein>
<reference evidence="2 3" key="1">
    <citation type="submission" date="2019-09" db="EMBL/GenBank/DDBJ databases">
        <title>A chromosome-level genome assembly of the Chinese tupelo Nyssa sinensis.</title>
        <authorList>
            <person name="Yang X."/>
            <person name="Kang M."/>
            <person name="Yang Y."/>
            <person name="Xiong H."/>
            <person name="Wang M."/>
            <person name="Zhang Z."/>
            <person name="Wang Z."/>
            <person name="Wu H."/>
            <person name="Ma T."/>
            <person name="Liu J."/>
            <person name="Xi Z."/>
        </authorList>
    </citation>
    <scope>NUCLEOTIDE SEQUENCE [LARGE SCALE GENOMIC DNA]</scope>
    <source>
        <strain evidence="2">J267</strain>
        <tissue evidence="2">Leaf</tissue>
    </source>
</reference>